<dbReference type="RefSeq" id="WP_065975083.1">
    <property type="nucleotide sequence ID" value="NZ_LWRY01000232.1"/>
</dbReference>
<reference evidence="2" key="1">
    <citation type="journal article" date="2016" name="Int. J. Mol. Sci.">
        <title>Comparative genomics of the extreme acidophile Acidithiobacillus thiooxidans reveals intraspecific divergence and niche adaptation.</title>
        <authorList>
            <person name="Zhang X."/>
            <person name="Feng X."/>
            <person name="Tao J."/>
            <person name="Ma L."/>
            <person name="Xiao Y."/>
            <person name="Liang Y."/>
            <person name="Liu X."/>
            <person name="Yin H."/>
        </authorList>
    </citation>
    <scope>NUCLEOTIDE SEQUENCE [LARGE SCALE GENOMIC DNA]</scope>
    <source>
        <strain evidence="2">DXS-W</strain>
    </source>
</reference>
<dbReference type="Gene3D" id="3.40.50.1390">
    <property type="entry name" value="Resolvase, N-terminal catalytic domain"/>
    <property type="match status" value="1"/>
</dbReference>
<evidence type="ECO:0000259" key="1">
    <source>
        <dbReference type="Pfam" id="PF00239"/>
    </source>
</evidence>
<dbReference type="InterPro" id="IPR006119">
    <property type="entry name" value="Resolv_N"/>
</dbReference>
<dbReference type="SUPFAM" id="SSF53041">
    <property type="entry name" value="Resolvase-like"/>
    <property type="match status" value="1"/>
</dbReference>
<keyword evidence="3" id="KW-1185">Reference proteome</keyword>
<protein>
    <recommendedName>
        <fullName evidence="1">Resolvase/invertase-type recombinase catalytic domain-containing protein</fullName>
    </recommendedName>
</protein>
<accession>A0A1C2HZK3</accession>
<name>A0A1C2HZK3_ACITH</name>
<dbReference type="GO" id="GO:0003677">
    <property type="term" value="F:DNA binding"/>
    <property type="evidence" value="ECO:0007669"/>
    <property type="project" value="InterPro"/>
</dbReference>
<gene>
    <name evidence="2" type="ORF">A6M23_15965</name>
</gene>
<dbReference type="GO" id="GO:0000150">
    <property type="term" value="F:DNA strand exchange activity"/>
    <property type="evidence" value="ECO:0007669"/>
    <property type="project" value="InterPro"/>
</dbReference>
<feature type="domain" description="Resolvase/invertase-type recombinase catalytic" evidence="1">
    <location>
        <begin position="3"/>
        <end position="80"/>
    </location>
</feature>
<evidence type="ECO:0000313" key="3">
    <source>
        <dbReference type="Proteomes" id="UP000095008"/>
    </source>
</evidence>
<dbReference type="InterPro" id="IPR036162">
    <property type="entry name" value="Resolvase-like_N_sf"/>
</dbReference>
<sequence length="96" mass="10729">MLLNQKKINLLVVDEISRLSRNSSQVFGLKDLIREHQVRLITVDGIDSQAAEWEILVGLGGILAQEEIDNVRFLTVRGMVGQLAACRTFTLPKIIV</sequence>
<comment type="caution">
    <text evidence="2">The sequence shown here is derived from an EMBL/GenBank/DDBJ whole genome shotgun (WGS) entry which is preliminary data.</text>
</comment>
<proteinExistence type="predicted"/>
<dbReference type="AlphaFoldDB" id="A0A1C2HZK3"/>
<dbReference type="Proteomes" id="UP000095008">
    <property type="component" value="Unassembled WGS sequence"/>
</dbReference>
<dbReference type="EMBL" id="LWRY01000232">
    <property type="protein sequence ID" value="OCX69130.1"/>
    <property type="molecule type" value="Genomic_DNA"/>
</dbReference>
<dbReference type="Pfam" id="PF00239">
    <property type="entry name" value="Resolvase"/>
    <property type="match status" value="1"/>
</dbReference>
<evidence type="ECO:0000313" key="2">
    <source>
        <dbReference type="EMBL" id="OCX69130.1"/>
    </source>
</evidence>
<organism evidence="2 3">
    <name type="scientific">Acidithiobacillus thiooxidans</name>
    <name type="common">Thiobacillus thiooxidans</name>
    <dbReference type="NCBI Taxonomy" id="930"/>
    <lineage>
        <taxon>Bacteria</taxon>
        <taxon>Pseudomonadati</taxon>
        <taxon>Pseudomonadota</taxon>
        <taxon>Acidithiobacillia</taxon>
        <taxon>Acidithiobacillales</taxon>
        <taxon>Acidithiobacillaceae</taxon>
        <taxon>Acidithiobacillus</taxon>
    </lineage>
</organism>